<evidence type="ECO:0000256" key="4">
    <source>
        <dbReference type="ARBA" id="ARBA00023136"/>
    </source>
</evidence>
<dbReference type="Pfam" id="PF01490">
    <property type="entry name" value="Aa_trans"/>
    <property type="match status" value="1"/>
</dbReference>
<dbReference type="VEuPathDB" id="VectorBase:ADAR2_001053"/>
<dbReference type="GO" id="GO:0015179">
    <property type="term" value="F:L-amino acid transmembrane transporter activity"/>
    <property type="evidence" value="ECO:0007669"/>
    <property type="project" value="TreeGrafter"/>
</dbReference>
<proteinExistence type="predicted"/>
<feature type="region of interest" description="Disordered" evidence="5">
    <location>
        <begin position="31"/>
        <end position="73"/>
    </location>
</feature>
<reference evidence="7" key="2">
    <citation type="submission" date="2010-05" db="EMBL/GenBank/DDBJ databases">
        <authorList>
            <person name="Almeida L.G."/>
            <person name="Nicolas M.F."/>
            <person name="Souza R.C."/>
            <person name="Vasconcelos A.T.R."/>
        </authorList>
    </citation>
    <scope>NUCLEOTIDE SEQUENCE</scope>
</reference>
<dbReference type="VEuPathDB" id="VectorBase:ADAC002550"/>
<dbReference type="EMBL" id="ADMH02000604">
    <property type="protein sequence ID" value="ETN65682.1"/>
    <property type="molecule type" value="Genomic_DNA"/>
</dbReference>
<dbReference type="eggNOG" id="KOG1304">
    <property type="taxonomic scope" value="Eukaryota"/>
</dbReference>
<dbReference type="HOGENOM" id="CLU_1455545_0_0_1"/>
<feature type="compositionally biased region" description="Low complexity" evidence="5">
    <location>
        <begin position="44"/>
        <end position="53"/>
    </location>
</feature>
<evidence type="ECO:0000313" key="8">
    <source>
        <dbReference type="EnsemblMetazoa" id="ADAC002550-PA"/>
    </source>
</evidence>
<dbReference type="EnsemblMetazoa" id="ADAC002550-RA">
    <property type="protein sequence ID" value="ADAC002550-PA"/>
    <property type="gene ID" value="ADAC002550"/>
</dbReference>
<dbReference type="GO" id="GO:0005774">
    <property type="term" value="C:vacuolar membrane"/>
    <property type="evidence" value="ECO:0007669"/>
    <property type="project" value="TreeGrafter"/>
</dbReference>
<evidence type="ECO:0000256" key="5">
    <source>
        <dbReference type="SAM" id="MobiDB-lite"/>
    </source>
</evidence>
<gene>
    <name evidence="7" type="ORF">AND_002550</name>
</gene>
<reference evidence="7 9" key="1">
    <citation type="journal article" date="2010" name="BMC Genomics">
        <title>Combination of measures distinguishes pre-miRNAs from other stem-loops in the genome of the newly sequenced Anopheles darlingi.</title>
        <authorList>
            <person name="Mendes N.D."/>
            <person name="Freitas A.T."/>
            <person name="Vasconcelos A.T."/>
            <person name="Sagot M.F."/>
        </authorList>
    </citation>
    <scope>NUCLEOTIDE SEQUENCE</scope>
</reference>
<reference evidence="7" key="3">
    <citation type="journal article" date="2013" name="Nucleic Acids Res.">
        <title>The genome of Anopheles darlingi, the main neotropical malaria vector.</title>
        <authorList>
            <person name="Marinotti O."/>
            <person name="Cerqueira G.C."/>
            <person name="de Almeida L.G."/>
            <person name="Ferro M.I."/>
            <person name="Loreto E.L."/>
            <person name="Zaha A."/>
            <person name="Teixeira S.M."/>
            <person name="Wespiser A.R."/>
            <person name="Almeida E Silva A."/>
            <person name="Schlindwein A.D."/>
            <person name="Pacheco A.C."/>
            <person name="Silva A.L."/>
            <person name="Graveley B.R."/>
            <person name="Walenz B.P."/>
            <person name="Lima Bde A."/>
            <person name="Ribeiro C.A."/>
            <person name="Nunes-Silva C.G."/>
            <person name="de Carvalho C.R."/>
            <person name="Soares C.M."/>
            <person name="de Menezes C.B."/>
            <person name="Matiolli C."/>
            <person name="Caffrey D."/>
            <person name="Araujo D.A."/>
            <person name="de Oliveira D.M."/>
            <person name="Golenbock D."/>
            <person name="Grisard E.C."/>
            <person name="Fantinatti-Garboggini F."/>
            <person name="de Carvalho F.M."/>
            <person name="Barcellos F.G."/>
            <person name="Prosdocimi F."/>
            <person name="May G."/>
            <person name="Azevedo Junior G.M."/>
            <person name="Guimaraes G.M."/>
            <person name="Goldman G.H."/>
            <person name="Padilha I.Q."/>
            <person name="Batista Jda S."/>
            <person name="Ferro J.A."/>
            <person name="Ribeiro J.M."/>
            <person name="Fietto J.L."/>
            <person name="Dabbas K.M."/>
            <person name="Cerdeira L."/>
            <person name="Agnez-Lima L.F."/>
            <person name="Brocchi M."/>
            <person name="de Carvalho M.O."/>
            <person name="Teixeira Mde M."/>
            <person name="Diniz Maia Mde M."/>
            <person name="Goldman M.H."/>
            <person name="Cruz Schneider M.P."/>
            <person name="Felipe M.S."/>
            <person name="Hungria M."/>
            <person name="Nicolas M.F."/>
            <person name="Pereira M."/>
            <person name="Montes M.A."/>
            <person name="Cantao M.E."/>
            <person name="Vincentz M."/>
            <person name="Rafael M.S."/>
            <person name="Silverman N."/>
            <person name="Stoco P.H."/>
            <person name="Souza R.C."/>
            <person name="Vicentini R."/>
            <person name="Gazzinelli R.T."/>
            <person name="Neves Rde O."/>
            <person name="Silva R."/>
            <person name="Astolfi-Filho S."/>
            <person name="Maciel T.E."/>
            <person name="Urmenyi T.P."/>
            <person name="Tadei W.P."/>
            <person name="Camargo E.P."/>
            <person name="de Vasconcelos A.T."/>
        </authorList>
    </citation>
    <scope>NUCLEOTIDE SEQUENCE</scope>
</reference>
<keyword evidence="9" id="KW-1185">Reference proteome</keyword>
<dbReference type="InterPro" id="IPR013057">
    <property type="entry name" value="AA_transpt_TM"/>
</dbReference>
<dbReference type="Proteomes" id="UP000000673">
    <property type="component" value="Unassembled WGS sequence"/>
</dbReference>
<evidence type="ECO:0000313" key="9">
    <source>
        <dbReference type="Proteomes" id="UP000000673"/>
    </source>
</evidence>
<comment type="subcellular location">
    <subcellularLocation>
        <location evidence="1">Membrane</location>
        <topology evidence="1">Multi-pass membrane protein</topology>
    </subcellularLocation>
</comment>
<evidence type="ECO:0000256" key="1">
    <source>
        <dbReference type="ARBA" id="ARBA00004141"/>
    </source>
</evidence>
<evidence type="ECO:0000313" key="7">
    <source>
        <dbReference type="EMBL" id="ETN65682.1"/>
    </source>
</evidence>
<dbReference type="STRING" id="43151.W5JMS2"/>
<dbReference type="PANTHER" id="PTHR22950">
    <property type="entry name" value="AMINO ACID TRANSPORTER"/>
    <property type="match status" value="1"/>
</dbReference>
<keyword evidence="4" id="KW-0472">Membrane</keyword>
<feature type="domain" description="Amino acid transporter transmembrane" evidence="6">
    <location>
        <begin position="74"/>
        <end position="183"/>
    </location>
</feature>
<keyword evidence="2" id="KW-0812">Transmembrane</keyword>
<evidence type="ECO:0000256" key="2">
    <source>
        <dbReference type="ARBA" id="ARBA00022692"/>
    </source>
</evidence>
<dbReference type="AlphaFoldDB" id="W5JMS2"/>
<name>W5JMS2_ANODA</name>
<reference evidence="8" key="4">
    <citation type="submission" date="2015-06" db="UniProtKB">
        <authorList>
            <consortium name="EnsemblMetazoa"/>
        </authorList>
    </citation>
    <scope>IDENTIFICATION</scope>
</reference>
<organism evidence="7">
    <name type="scientific">Anopheles darlingi</name>
    <name type="common">Mosquito</name>
    <dbReference type="NCBI Taxonomy" id="43151"/>
    <lineage>
        <taxon>Eukaryota</taxon>
        <taxon>Metazoa</taxon>
        <taxon>Ecdysozoa</taxon>
        <taxon>Arthropoda</taxon>
        <taxon>Hexapoda</taxon>
        <taxon>Insecta</taxon>
        <taxon>Pterygota</taxon>
        <taxon>Neoptera</taxon>
        <taxon>Endopterygota</taxon>
        <taxon>Diptera</taxon>
        <taxon>Nematocera</taxon>
        <taxon>Culicoidea</taxon>
        <taxon>Culicidae</taxon>
        <taxon>Anophelinae</taxon>
        <taxon>Anopheles</taxon>
    </lineage>
</organism>
<protein>
    <recommendedName>
        <fullName evidence="6">Amino acid transporter transmembrane domain-containing protein</fullName>
    </recommendedName>
</protein>
<accession>W5JMS2</accession>
<evidence type="ECO:0000256" key="3">
    <source>
        <dbReference type="ARBA" id="ARBA00022989"/>
    </source>
</evidence>
<keyword evidence="3" id="KW-1133">Transmembrane helix</keyword>
<dbReference type="PANTHER" id="PTHR22950:SF150">
    <property type="entry name" value="FI17861P1"/>
    <property type="match status" value="1"/>
</dbReference>
<sequence length="186" mass="19705">MVHNGGATGEEASDGKSADPEAIALGVINPSFDNGLEVRPPPTTATTTTTTTTMKTRDGEAETGAGGHGLQADHPTSYLETVMHIFKGNVGPGMYAMGDAFHNGGLLLSPILTIFLGIISVHSEHILVSINCAGRMQRQQKLAAMPDFAETVGLCFANGHERFRPWAGTMHRAVNFFICITQLAPT</sequence>
<evidence type="ECO:0000259" key="6">
    <source>
        <dbReference type="Pfam" id="PF01490"/>
    </source>
</evidence>